<sequence>MSLELSMFSVSRRAPSLGWVDVTGDLFATYKGDTLEENGQCGRESEGYEARSIVKKAHPPKSSSVGVLRCPSRASMGRYTVHVHDALFRGLFSQGLLNVVYMYGSPMSSLVLCLGGDLRFLIFQLLWCRIERWIIVTSPGLRRQGVDMLLPVMRIEGDGTVPTFSLLLNFQARHRRRVGLVPFVFVHGAMPPWNFLSSFTGSLPGHLPLPKKSREMIRATRQAFTSADRTRPLNGNGQRAVLITDTCSRAKMSAGARCTCKA</sequence>
<dbReference type="AlphaFoldDB" id="A0A8H5FNH7"/>
<proteinExistence type="predicted"/>
<evidence type="ECO:0000313" key="2">
    <source>
        <dbReference type="Proteomes" id="UP000559256"/>
    </source>
</evidence>
<comment type="caution">
    <text evidence="1">The sequence shown here is derived from an EMBL/GenBank/DDBJ whole genome shotgun (WGS) entry which is preliminary data.</text>
</comment>
<keyword evidence="2" id="KW-1185">Reference proteome</keyword>
<name>A0A8H5FNH7_9AGAR</name>
<dbReference type="EMBL" id="JAACJM010000153">
    <property type="protein sequence ID" value="KAF5342898.1"/>
    <property type="molecule type" value="Genomic_DNA"/>
</dbReference>
<gene>
    <name evidence="1" type="ORF">D9758_015417</name>
</gene>
<accession>A0A8H5FNH7</accession>
<evidence type="ECO:0000313" key="1">
    <source>
        <dbReference type="EMBL" id="KAF5342898.1"/>
    </source>
</evidence>
<organism evidence="1 2">
    <name type="scientific">Tetrapyrgos nigripes</name>
    <dbReference type="NCBI Taxonomy" id="182062"/>
    <lineage>
        <taxon>Eukaryota</taxon>
        <taxon>Fungi</taxon>
        <taxon>Dikarya</taxon>
        <taxon>Basidiomycota</taxon>
        <taxon>Agaricomycotina</taxon>
        <taxon>Agaricomycetes</taxon>
        <taxon>Agaricomycetidae</taxon>
        <taxon>Agaricales</taxon>
        <taxon>Marasmiineae</taxon>
        <taxon>Marasmiaceae</taxon>
        <taxon>Tetrapyrgos</taxon>
    </lineage>
</organism>
<dbReference type="Proteomes" id="UP000559256">
    <property type="component" value="Unassembled WGS sequence"/>
</dbReference>
<protein>
    <submittedName>
        <fullName evidence="1">Uncharacterized protein</fullName>
    </submittedName>
</protein>
<reference evidence="1 2" key="1">
    <citation type="journal article" date="2020" name="ISME J.">
        <title>Uncovering the hidden diversity of litter-decomposition mechanisms in mushroom-forming fungi.</title>
        <authorList>
            <person name="Floudas D."/>
            <person name="Bentzer J."/>
            <person name="Ahren D."/>
            <person name="Johansson T."/>
            <person name="Persson P."/>
            <person name="Tunlid A."/>
        </authorList>
    </citation>
    <scope>NUCLEOTIDE SEQUENCE [LARGE SCALE GENOMIC DNA]</scope>
    <source>
        <strain evidence="1 2">CBS 291.85</strain>
    </source>
</reference>